<dbReference type="RefSeq" id="XP_025421736.1">
    <property type="nucleotide sequence ID" value="XM_025565951.1"/>
</dbReference>
<dbReference type="AlphaFoldDB" id="A0A8B8GGN1"/>
<organism evidence="1 2">
    <name type="scientific">Sipha flava</name>
    <name type="common">yellow sugarcane aphid</name>
    <dbReference type="NCBI Taxonomy" id="143950"/>
    <lineage>
        <taxon>Eukaryota</taxon>
        <taxon>Metazoa</taxon>
        <taxon>Ecdysozoa</taxon>
        <taxon>Arthropoda</taxon>
        <taxon>Hexapoda</taxon>
        <taxon>Insecta</taxon>
        <taxon>Pterygota</taxon>
        <taxon>Neoptera</taxon>
        <taxon>Paraneoptera</taxon>
        <taxon>Hemiptera</taxon>
        <taxon>Sternorrhyncha</taxon>
        <taxon>Aphidomorpha</taxon>
        <taxon>Aphidoidea</taxon>
        <taxon>Aphididae</taxon>
        <taxon>Sipha</taxon>
    </lineage>
</organism>
<evidence type="ECO:0000313" key="2">
    <source>
        <dbReference type="RefSeq" id="XP_025421736.1"/>
    </source>
</evidence>
<dbReference type="GeneID" id="112691624"/>
<dbReference type="Proteomes" id="UP000694846">
    <property type="component" value="Unplaced"/>
</dbReference>
<keyword evidence="1" id="KW-1185">Reference proteome</keyword>
<sequence length="159" mass="18202">MSNCVVCSAEIVLAPSISCSNCLKVWHVNCAKISKDEFDKLTKLNAPWHYIDVCAFSRRGRKTAVTDCLHISLLLYCGRDNTETHYRACLCTVQPHEEWKYALYRKNERVMPSQGFKSPWKTRFSTEKVETFIKEWRTAVGTFSGKMRGVIVQKGVVST</sequence>
<evidence type="ECO:0000313" key="1">
    <source>
        <dbReference type="Proteomes" id="UP000694846"/>
    </source>
</evidence>
<proteinExistence type="predicted"/>
<gene>
    <name evidence="2" type="primary">LOC112691624</name>
</gene>
<protein>
    <submittedName>
        <fullName evidence="2">Uncharacterized protein LOC112691624 isoform X1</fullName>
    </submittedName>
</protein>
<accession>A0A8B8GGN1</accession>
<reference evidence="2" key="1">
    <citation type="submission" date="2025-08" db="UniProtKB">
        <authorList>
            <consortium name="RefSeq"/>
        </authorList>
    </citation>
    <scope>IDENTIFICATION</scope>
    <source>
        <tissue evidence="2">Whole body</tissue>
    </source>
</reference>
<name>A0A8B8GGN1_9HEMI</name>